<protein>
    <submittedName>
        <fullName evidence="5">RIP-like protein</fullName>
    </submittedName>
</protein>
<keyword evidence="2" id="KW-0863">Zinc-finger</keyword>
<evidence type="ECO:0000259" key="4">
    <source>
        <dbReference type="Pfam" id="PF14768"/>
    </source>
</evidence>
<evidence type="ECO:0000256" key="2">
    <source>
        <dbReference type="ARBA" id="ARBA00022771"/>
    </source>
</evidence>
<dbReference type="EMBL" id="WJQU01000004">
    <property type="protein sequence ID" value="KAJ6635560.1"/>
    <property type="molecule type" value="Genomic_DNA"/>
</dbReference>
<proteinExistence type="predicted"/>
<dbReference type="PANTHER" id="PTHR31742:SF1">
    <property type="entry name" value="RPA-INTERACTING PROTEIN"/>
    <property type="match status" value="1"/>
</dbReference>
<evidence type="ECO:0000256" key="3">
    <source>
        <dbReference type="ARBA" id="ARBA00022833"/>
    </source>
</evidence>
<organism evidence="5 6">
    <name type="scientific">Pseudolycoriella hygida</name>
    <dbReference type="NCBI Taxonomy" id="35572"/>
    <lineage>
        <taxon>Eukaryota</taxon>
        <taxon>Metazoa</taxon>
        <taxon>Ecdysozoa</taxon>
        <taxon>Arthropoda</taxon>
        <taxon>Hexapoda</taxon>
        <taxon>Insecta</taxon>
        <taxon>Pterygota</taxon>
        <taxon>Neoptera</taxon>
        <taxon>Endopterygota</taxon>
        <taxon>Diptera</taxon>
        <taxon>Nematocera</taxon>
        <taxon>Sciaroidea</taxon>
        <taxon>Sciaridae</taxon>
        <taxon>Pseudolycoriella</taxon>
    </lineage>
</organism>
<evidence type="ECO:0000256" key="1">
    <source>
        <dbReference type="ARBA" id="ARBA00022723"/>
    </source>
</evidence>
<keyword evidence="3" id="KW-0862">Zinc</keyword>
<sequence>MTTSVAQKLNQRNAANKLKFGSPKLRDLLRHKCRVRMKESRGNSYDASRLFENNFMSRIVKEELQQMDMDIELQEQIYAEIEEDMLQWTFAELEQENNYLFNDKPTFFCPFCRKSELIVVPAIVEQMLCQTCHIQFKCHGTPDQFHELIQRRLVQHELLCDENIEFFTEPISSNFEIYGLNAICMKCDFYSSFY</sequence>
<dbReference type="GO" id="GO:0005634">
    <property type="term" value="C:nucleus"/>
    <property type="evidence" value="ECO:0007669"/>
    <property type="project" value="TreeGrafter"/>
</dbReference>
<feature type="domain" description="RPA-interacting protein C-terminal" evidence="4">
    <location>
        <begin position="108"/>
        <end position="191"/>
    </location>
</feature>
<evidence type="ECO:0000313" key="5">
    <source>
        <dbReference type="EMBL" id="KAJ6635560.1"/>
    </source>
</evidence>
<reference evidence="5" key="1">
    <citation type="submission" date="2022-07" db="EMBL/GenBank/DDBJ databases">
        <authorList>
            <person name="Trinca V."/>
            <person name="Uliana J.V.C."/>
            <person name="Torres T.T."/>
            <person name="Ward R.J."/>
            <person name="Monesi N."/>
        </authorList>
    </citation>
    <scope>NUCLEOTIDE SEQUENCE</scope>
    <source>
        <strain evidence="5">HSMRA1968</strain>
        <tissue evidence="5">Whole embryos</tissue>
    </source>
</reference>
<evidence type="ECO:0000313" key="6">
    <source>
        <dbReference type="Proteomes" id="UP001151699"/>
    </source>
</evidence>
<dbReference type="AlphaFoldDB" id="A0A9Q0RVD3"/>
<dbReference type="GO" id="GO:0006606">
    <property type="term" value="P:protein import into nucleus"/>
    <property type="evidence" value="ECO:0007669"/>
    <property type="project" value="TreeGrafter"/>
</dbReference>
<dbReference type="OrthoDB" id="435311at2759"/>
<dbReference type="Pfam" id="PF14768">
    <property type="entry name" value="RPA_interact_C"/>
    <property type="match status" value="1"/>
</dbReference>
<name>A0A9Q0RVD3_9DIPT</name>
<dbReference type="InterPro" id="IPR028156">
    <property type="entry name" value="RIP"/>
</dbReference>
<dbReference type="Proteomes" id="UP001151699">
    <property type="component" value="Chromosome C"/>
</dbReference>
<dbReference type="GO" id="GO:0008270">
    <property type="term" value="F:zinc ion binding"/>
    <property type="evidence" value="ECO:0007669"/>
    <property type="project" value="UniProtKB-KW"/>
</dbReference>
<accession>A0A9Q0RVD3</accession>
<dbReference type="PANTHER" id="PTHR31742">
    <property type="entry name" value="RPA-INTERACTING PROTEIN RPAIN"/>
    <property type="match status" value="1"/>
</dbReference>
<keyword evidence="1" id="KW-0479">Metal-binding</keyword>
<keyword evidence="6" id="KW-1185">Reference proteome</keyword>
<gene>
    <name evidence="5" type="primary">Ripalpha</name>
    <name evidence="5" type="ORF">Bhyg_14146</name>
</gene>
<comment type="caution">
    <text evidence="5">The sequence shown here is derived from an EMBL/GenBank/DDBJ whole genome shotgun (WGS) entry which is preliminary data.</text>
</comment>
<dbReference type="InterPro" id="IPR028159">
    <property type="entry name" value="RPA_interact_C_dom"/>
</dbReference>